<name>A0AA48LWV1_9ZZZZ</name>
<reference evidence="1" key="1">
    <citation type="submission" date="2023-07" db="EMBL/GenBank/DDBJ databases">
        <authorList>
            <person name="Pelsma A.J. K."/>
        </authorList>
    </citation>
    <scope>NUCLEOTIDE SEQUENCE</scope>
</reference>
<dbReference type="AlphaFoldDB" id="A0AA48LWV1"/>
<protein>
    <submittedName>
        <fullName evidence="1">Uncharacterized protein</fullName>
    </submittedName>
</protein>
<evidence type="ECO:0000313" key="1">
    <source>
        <dbReference type="EMBL" id="CAJ0849712.1"/>
    </source>
</evidence>
<sequence length="93" mass="9855">MKLSTLLAAGLFIAGATTPSFAMESMRSSGNGGMMVDSLLQSISCNVNDDDKQALCMRKCDDEYIKSSQAYGTAGRLEGPKADKKTCETKCGC</sequence>
<dbReference type="EMBL" id="OY288114">
    <property type="protein sequence ID" value="CAJ0849712.1"/>
    <property type="molecule type" value="Genomic_DNA"/>
</dbReference>
<accession>A0AA48LWV1</accession>
<organism evidence="1">
    <name type="scientific">freshwater sediment metagenome</name>
    <dbReference type="NCBI Taxonomy" id="556182"/>
    <lineage>
        <taxon>unclassified sequences</taxon>
        <taxon>metagenomes</taxon>
        <taxon>ecological metagenomes</taxon>
    </lineage>
</organism>
<gene>
    <name evidence="1" type="ORF">AMST5_00164</name>
</gene>
<proteinExistence type="predicted"/>